<reference evidence="1 2" key="1">
    <citation type="submission" date="2021-06" db="EMBL/GenBank/DDBJ databases">
        <title>Caerostris extrusa draft genome.</title>
        <authorList>
            <person name="Kono N."/>
            <person name="Arakawa K."/>
        </authorList>
    </citation>
    <scope>NUCLEOTIDE SEQUENCE [LARGE SCALE GENOMIC DNA]</scope>
</reference>
<dbReference type="Proteomes" id="UP001054945">
    <property type="component" value="Unassembled WGS sequence"/>
</dbReference>
<sequence>MRFAAHICRMDPSSFTFRIFNYILFGTRTRGMPKLRWADCVKADFSFKCYYLENCRKAEISMEEEGSIASIEKVLNHFMESIDQWMHFDSFGISKNTDYPELRHCCLSLLSVVLEVTDITITHPIISKNESVMTAALTNDQILLSGDNVVLEVTDITITHQIISNNETSVMTAALTNDRILSGDDSWLLNTLQCHSSAIRASNVQGGISSKYQAIFRYVYPSSFNPFACVLLHEDELQ</sequence>
<organism evidence="1 2">
    <name type="scientific">Caerostris extrusa</name>
    <name type="common">Bark spider</name>
    <name type="synonym">Caerostris bankana</name>
    <dbReference type="NCBI Taxonomy" id="172846"/>
    <lineage>
        <taxon>Eukaryota</taxon>
        <taxon>Metazoa</taxon>
        <taxon>Ecdysozoa</taxon>
        <taxon>Arthropoda</taxon>
        <taxon>Chelicerata</taxon>
        <taxon>Arachnida</taxon>
        <taxon>Araneae</taxon>
        <taxon>Araneomorphae</taxon>
        <taxon>Entelegynae</taxon>
        <taxon>Araneoidea</taxon>
        <taxon>Araneidae</taxon>
        <taxon>Caerostris</taxon>
    </lineage>
</organism>
<protein>
    <submittedName>
        <fullName evidence="1">Uncharacterized protein</fullName>
    </submittedName>
</protein>
<comment type="caution">
    <text evidence="1">The sequence shown here is derived from an EMBL/GenBank/DDBJ whole genome shotgun (WGS) entry which is preliminary data.</text>
</comment>
<name>A0AAV4NXN8_CAEEX</name>
<dbReference type="EMBL" id="BPLR01021311">
    <property type="protein sequence ID" value="GIX88331.1"/>
    <property type="molecule type" value="Genomic_DNA"/>
</dbReference>
<keyword evidence="2" id="KW-1185">Reference proteome</keyword>
<evidence type="ECO:0000313" key="1">
    <source>
        <dbReference type="EMBL" id="GIX88331.1"/>
    </source>
</evidence>
<evidence type="ECO:0000313" key="2">
    <source>
        <dbReference type="Proteomes" id="UP001054945"/>
    </source>
</evidence>
<accession>A0AAV4NXN8</accession>
<proteinExistence type="predicted"/>
<dbReference type="AlphaFoldDB" id="A0AAV4NXN8"/>
<gene>
    <name evidence="1" type="ORF">CEXT_759361</name>
</gene>